<comment type="caution">
    <text evidence="6">The sequence shown here is derived from an EMBL/GenBank/DDBJ whole genome shotgun (WGS) entry which is preliminary data.</text>
</comment>
<evidence type="ECO:0000256" key="4">
    <source>
        <dbReference type="ARBA" id="ARBA00023235"/>
    </source>
</evidence>
<dbReference type="Pfam" id="PF01008">
    <property type="entry name" value="IF-2B"/>
    <property type="match status" value="1"/>
</dbReference>
<dbReference type="RefSeq" id="WP_208017026.1">
    <property type="nucleotide sequence ID" value="NZ_JAGDQJ010000007.1"/>
</dbReference>
<comment type="pathway">
    <text evidence="5">Amino-acid biosynthesis; L-methionine biosynthesis via salvage pathway; L-methionine from S-methyl-5-thio-alpha-D-ribose 1-phosphate: step 1/6.</text>
</comment>
<feature type="binding site" evidence="5">
    <location>
        <begin position="51"/>
        <end position="53"/>
    </location>
    <ligand>
        <name>substrate</name>
    </ligand>
</feature>
<dbReference type="SUPFAM" id="SSF100950">
    <property type="entry name" value="NagB/RpiA/CoA transferase-like"/>
    <property type="match status" value="1"/>
</dbReference>
<accession>A0ABS3NW10</accession>
<dbReference type="Proteomes" id="UP000677611">
    <property type="component" value="Unassembled WGS sequence"/>
</dbReference>
<comment type="catalytic activity">
    <reaction evidence="5">
        <text>5-(methylsulfanyl)-alpha-D-ribose 1-phosphate = 5-(methylsulfanyl)-D-ribulose 1-phosphate</text>
        <dbReference type="Rhea" id="RHEA:19989"/>
        <dbReference type="ChEBI" id="CHEBI:58533"/>
        <dbReference type="ChEBI" id="CHEBI:58548"/>
        <dbReference type="EC" id="5.3.1.23"/>
    </reaction>
</comment>
<keyword evidence="7" id="KW-1185">Reference proteome</keyword>
<feature type="binding site" evidence="5">
    <location>
        <begin position="250"/>
        <end position="251"/>
    </location>
    <ligand>
        <name>substrate</name>
    </ligand>
</feature>
<reference evidence="6 7" key="1">
    <citation type="submission" date="2021-03" db="EMBL/GenBank/DDBJ databases">
        <title>Identification of novel Bacillus strains.</title>
        <authorList>
            <person name="Xiao Z."/>
            <person name="Li Y."/>
            <person name="Shen J."/>
        </authorList>
    </citation>
    <scope>NUCLEOTIDE SEQUENCE [LARGE SCALE GENOMIC DNA]</scope>
    <source>
        <strain evidence="6 7">SY8</strain>
    </source>
</reference>
<keyword evidence="4 5" id="KW-0413">Isomerase</keyword>
<feature type="binding site" evidence="5">
    <location>
        <position position="94"/>
    </location>
    <ligand>
        <name>substrate</name>
    </ligand>
</feature>
<feature type="binding site" evidence="5">
    <location>
        <position position="199"/>
    </location>
    <ligand>
        <name>substrate</name>
    </ligand>
</feature>
<evidence type="ECO:0000313" key="7">
    <source>
        <dbReference type="Proteomes" id="UP000677611"/>
    </source>
</evidence>
<evidence type="ECO:0000313" key="6">
    <source>
        <dbReference type="EMBL" id="MBO1624737.1"/>
    </source>
</evidence>
<evidence type="ECO:0000256" key="3">
    <source>
        <dbReference type="ARBA" id="ARBA00023167"/>
    </source>
</evidence>
<keyword evidence="3 5" id="KW-0486">Methionine biosynthesis</keyword>
<dbReference type="InterPro" id="IPR011559">
    <property type="entry name" value="Initiation_fac_2B_a/b/d"/>
</dbReference>
<organism evidence="6 7">
    <name type="scientific">Bacillus arachidis</name>
    <dbReference type="NCBI Taxonomy" id="2819290"/>
    <lineage>
        <taxon>Bacteria</taxon>
        <taxon>Bacillati</taxon>
        <taxon>Bacillota</taxon>
        <taxon>Bacilli</taxon>
        <taxon>Bacillales</taxon>
        <taxon>Bacillaceae</taxon>
        <taxon>Bacillus</taxon>
    </lineage>
</organism>
<gene>
    <name evidence="5 6" type="primary">mtnA</name>
    <name evidence="6" type="ORF">J4P90_05660</name>
</gene>
<evidence type="ECO:0000256" key="2">
    <source>
        <dbReference type="ARBA" id="ARBA00022605"/>
    </source>
</evidence>
<dbReference type="Gene3D" id="1.20.120.420">
    <property type="entry name" value="translation initiation factor eif-2b, domain 1"/>
    <property type="match status" value="1"/>
</dbReference>
<protein>
    <recommendedName>
        <fullName evidence="5">Methylthioribose-1-phosphate isomerase</fullName>
        <shortName evidence="5">M1Pi</shortName>
        <shortName evidence="5">MTR-1-P isomerase</shortName>
        <ecNumber evidence="5">5.3.1.23</ecNumber>
    </recommendedName>
    <alternativeName>
        <fullName evidence="5">S-methyl-5-thioribose-1-phosphate isomerase</fullName>
    </alternativeName>
</protein>
<name>A0ABS3NW10_9BACI</name>
<feature type="site" description="Transition state stabilizer" evidence="5">
    <location>
        <position position="160"/>
    </location>
</feature>
<dbReference type="InterPro" id="IPR027363">
    <property type="entry name" value="M1Pi_N"/>
</dbReference>
<dbReference type="HAMAP" id="MF_01678">
    <property type="entry name" value="Salvage_MtnA"/>
    <property type="match status" value="1"/>
</dbReference>
<proteinExistence type="inferred from homology"/>
<dbReference type="NCBIfam" id="TIGR00524">
    <property type="entry name" value="eIF-2B_rel"/>
    <property type="match status" value="1"/>
</dbReference>
<keyword evidence="2 5" id="KW-0028">Amino-acid biosynthesis</keyword>
<dbReference type="GO" id="GO:0046523">
    <property type="term" value="F:S-methyl-5-thioribose-1-phosphate isomerase activity"/>
    <property type="evidence" value="ECO:0007669"/>
    <property type="project" value="UniProtKB-EC"/>
</dbReference>
<dbReference type="NCBIfam" id="TIGR00512">
    <property type="entry name" value="salvage_mtnA"/>
    <property type="match status" value="1"/>
</dbReference>
<dbReference type="Gene3D" id="3.40.50.10470">
    <property type="entry name" value="Translation initiation factor eif-2b, domain 2"/>
    <property type="match status" value="1"/>
</dbReference>
<evidence type="ECO:0000256" key="5">
    <source>
        <dbReference type="HAMAP-Rule" id="MF_01678"/>
    </source>
</evidence>
<dbReference type="PANTHER" id="PTHR43475:SF4">
    <property type="entry name" value="METHYLTHIORIBOSE-1-PHOSPHATE ISOMERASE"/>
    <property type="match status" value="1"/>
</dbReference>
<dbReference type="InterPro" id="IPR005251">
    <property type="entry name" value="IF-M1Pi"/>
</dbReference>
<comment type="function">
    <text evidence="5">Catalyzes the interconversion of methylthioribose-1-phosphate (MTR-1-P) into methylthioribulose-1-phosphate (MTRu-1-P).</text>
</comment>
<dbReference type="InterPro" id="IPR037171">
    <property type="entry name" value="NagB/RpiA_transferase-like"/>
</dbReference>
<feature type="active site" description="Proton donor" evidence="5">
    <location>
        <position position="240"/>
    </location>
</feature>
<dbReference type="InterPro" id="IPR000649">
    <property type="entry name" value="IF-2B-related"/>
</dbReference>
<comment type="similarity">
    <text evidence="5">Belongs to the EIF-2B alpha/beta/delta subunits family. MtnA subfamily.</text>
</comment>
<sequence>MSTTVAVPRSVSWKGDSITLLNQTRLPHVVEYKTLNSIEDVWKSIVMLEVRGAPAIGITAAFGLALAAKKYNAMNITEFKKNFKRDCDYLATARPTAVNLFWAIDRMSSSIKEATTIKESRKMLEEEALKIQQEDENVCRSIGEHALTRFKDGDHILTICNAGSIATARYGTALAPFYIGKERGINLHAYACETRPVLQGARLTTWELQQAGVDVTLITDNMAAHVIRRKHITAIIVGADRIVANGDTANKIGTLNLAILAKYFHIPFYVAAPLSTFDITKKTGAEIVIEERDESEVTKVFGKQIAPKGVSVYNPAFDITPHDLITGIITEKGILQGDYAVEIALLFEKQANV</sequence>
<dbReference type="EC" id="5.3.1.23" evidence="5"/>
<evidence type="ECO:0000256" key="1">
    <source>
        <dbReference type="ARBA" id="ARBA00011738"/>
    </source>
</evidence>
<dbReference type="InterPro" id="IPR042529">
    <property type="entry name" value="IF_2B-like_C"/>
</dbReference>
<dbReference type="EMBL" id="JAGDQJ010000007">
    <property type="protein sequence ID" value="MBO1624737.1"/>
    <property type="molecule type" value="Genomic_DNA"/>
</dbReference>
<dbReference type="NCBIfam" id="NF004326">
    <property type="entry name" value="PRK05720.1"/>
    <property type="match status" value="1"/>
</dbReference>
<comment type="subunit">
    <text evidence="1 5">Homodimer.</text>
</comment>
<dbReference type="PANTHER" id="PTHR43475">
    <property type="entry name" value="METHYLTHIORIBOSE-1-PHOSPHATE ISOMERASE"/>
    <property type="match status" value="1"/>
</dbReference>